<organism evidence="2 3">
    <name type="scientific">Caerostris extrusa</name>
    <name type="common">Bark spider</name>
    <name type="synonym">Caerostris bankana</name>
    <dbReference type="NCBI Taxonomy" id="172846"/>
    <lineage>
        <taxon>Eukaryota</taxon>
        <taxon>Metazoa</taxon>
        <taxon>Ecdysozoa</taxon>
        <taxon>Arthropoda</taxon>
        <taxon>Chelicerata</taxon>
        <taxon>Arachnida</taxon>
        <taxon>Araneae</taxon>
        <taxon>Araneomorphae</taxon>
        <taxon>Entelegynae</taxon>
        <taxon>Araneoidea</taxon>
        <taxon>Araneidae</taxon>
        <taxon>Caerostris</taxon>
    </lineage>
</organism>
<evidence type="ECO:0000313" key="3">
    <source>
        <dbReference type="Proteomes" id="UP001054945"/>
    </source>
</evidence>
<protein>
    <submittedName>
        <fullName evidence="2">Uncharacterized protein</fullName>
    </submittedName>
</protein>
<proteinExistence type="predicted"/>
<keyword evidence="3" id="KW-1185">Reference proteome</keyword>
<feature type="region of interest" description="Disordered" evidence="1">
    <location>
        <begin position="72"/>
        <end position="91"/>
    </location>
</feature>
<evidence type="ECO:0000256" key="1">
    <source>
        <dbReference type="SAM" id="MobiDB-lite"/>
    </source>
</evidence>
<gene>
    <name evidence="2" type="ORF">CEXT_792001</name>
</gene>
<accession>A0AAV4VCK9</accession>
<evidence type="ECO:0000313" key="2">
    <source>
        <dbReference type="EMBL" id="GIY68151.1"/>
    </source>
</evidence>
<reference evidence="2 3" key="1">
    <citation type="submission" date="2021-06" db="EMBL/GenBank/DDBJ databases">
        <title>Caerostris extrusa draft genome.</title>
        <authorList>
            <person name="Kono N."/>
            <person name="Arakawa K."/>
        </authorList>
    </citation>
    <scope>NUCLEOTIDE SEQUENCE [LARGE SCALE GENOMIC DNA]</scope>
</reference>
<dbReference type="EMBL" id="BPLR01014334">
    <property type="protein sequence ID" value="GIY68151.1"/>
    <property type="molecule type" value="Genomic_DNA"/>
</dbReference>
<dbReference type="AlphaFoldDB" id="A0AAV4VCK9"/>
<name>A0AAV4VCK9_CAEEX</name>
<sequence length="91" mass="10286">MKKFENYESGEWSVKDGAIKSHRGIAAVMFDFYRNEIGKFLVKKTAKWYYLCSVSNLKKLENYESGEWSVKDGATKKSPGKAGSHVELLSG</sequence>
<comment type="caution">
    <text evidence="2">The sequence shown here is derived from an EMBL/GenBank/DDBJ whole genome shotgun (WGS) entry which is preliminary data.</text>
</comment>
<dbReference type="Proteomes" id="UP001054945">
    <property type="component" value="Unassembled WGS sequence"/>
</dbReference>